<comment type="caution">
    <text evidence="5">The sequence shown here is derived from an EMBL/GenBank/DDBJ whole genome shotgun (WGS) entry which is preliminary data.</text>
</comment>
<accession>A0A7W5JXV7</accession>
<evidence type="ECO:0000256" key="4">
    <source>
        <dbReference type="SAM" id="Phobius"/>
    </source>
</evidence>
<proteinExistence type="predicted"/>
<keyword evidence="6" id="KW-1185">Reference proteome</keyword>
<dbReference type="Pfam" id="PF00545">
    <property type="entry name" value="Ribonuclease"/>
    <property type="match status" value="1"/>
</dbReference>
<dbReference type="EC" id="4.6.1.24" evidence="5"/>
<protein>
    <submittedName>
        <fullName evidence="5">Ribonuclease T1</fullName>
        <ecNumber evidence="5">4.6.1.24</ecNumber>
    </submittedName>
</protein>
<name>A0A7W5JXV7_9ACTN</name>
<keyword evidence="4" id="KW-0812">Transmembrane</keyword>
<dbReference type="GO" id="GO:0016787">
    <property type="term" value="F:hydrolase activity"/>
    <property type="evidence" value="ECO:0007669"/>
    <property type="project" value="UniProtKB-KW"/>
</dbReference>
<dbReference type="Proteomes" id="UP000565572">
    <property type="component" value="Unassembled WGS sequence"/>
</dbReference>
<keyword evidence="5" id="KW-0456">Lyase</keyword>
<dbReference type="Gene3D" id="3.10.450.30">
    <property type="entry name" value="Microbial ribonucleases"/>
    <property type="match status" value="1"/>
</dbReference>
<feature type="region of interest" description="Disordered" evidence="3">
    <location>
        <begin position="42"/>
        <end position="90"/>
    </location>
</feature>
<dbReference type="EMBL" id="JACHZG010000001">
    <property type="protein sequence ID" value="MBB3328304.1"/>
    <property type="molecule type" value="Genomic_DNA"/>
</dbReference>
<keyword evidence="4" id="KW-0472">Membrane</keyword>
<dbReference type="GO" id="GO:0003723">
    <property type="term" value="F:RNA binding"/>
    <property type="evidence" value="ECO:0007669"/>
    <property type="project" value="InterPro"/>
</dbReference>
<evidence type="ECO:0000256" key="3">
    <source>
        <dbReference type="SAM" id="MobiDB-lite"/>
    </source>
</evidence>
<keyword evidence="4" id="KW-1133">Transmembrane helix</keyword>
<evidence type="ECO:0000256" key="1">
    <source>
        <dbReference type="ARBA" id="ARBA00022722"/>
    </source>
</evidence>
<dbReference type="InterPro" id="IPR016191">
    <property type="entry name" value="Ribonuclease/ribotoxin"/>
</dbReference>
<dbReference type="AlphaFoldDB" id="A0A7W5JXV7"/>
<dbReference type="RefSeq" id="WP_332836876.1">
    <property type="nucleotide sequence ID" value="NZ_JACHZG010000001.1"/>
</dbReference>
<evidence type="ECO:0000313" key="5">
    <source>
        <dbReference type="EMBL" id="MBB3328304.1"/>
    </source>
</evidence>
<evidence type="ECO:0000313" key="6">
    <source>
        <dbReference type="Proteomes" id="UP000565572"/>
    </source>
</evidence>
<reference evidence="5 6" key="1">
    <citation type="submission" date="2020-08" db="EMBL/GenBank/DDBJ databases">
        <title>Sequencing the genomes of 1000 actinobacteria strains.</title>
        <authorList>
            <person name="Klenk H.-P."/>
        </authorList>
    </citation>
    <scope>NUCLEOTIDE SEQUENCE [LARGE SCALE GENOMIC DNA]</scope>
    <source>
        <strain evidence="5 6">DSM 11053</strain>
    </source>
</reference>
<dbReference type="GO" id="GO:0046589">
    <property type="term" value="F:ribonuclease T1 activity"/>
    <property type="evidence" value="ECO:0007669"/>
    <property type="project" value="UniProtKB-EC"/>
</dbReference>
<keyword evidence="1" id="KW-0540">Nuclease</keyword>
<dbReference type="InterPro" id="IPR000026">
    <property type="entry name" value="N1-like"/>
</dbReference>
<feature type="transmembrane region" description="Helical" evidence="4">
    <location>
        <begin position="20"/>
        <end position="38"/>
    </location>
</feature>
<organism evidence="5 6">
    <name type="scientific">Microlunatus antarcticus</name>
    <dbReference type="NCBI Taxonomy" id="53388"/>
    <lineage>
        <taxon>Bacteria</taxon>
        <taxon>Bacillati</taxon>
        <taxon>Actinomycetota</taxon>
        <taxon>Actinomycetes</taxon>
        <taxon>Propionibacteriales</taxon>
        <taxon>Propionibacteriaceae</taxon>
        <taxon>Microlunatus</taxon>
    </lineage>
</organism>
<sequence>MSVPPTTGAPRPRGLRTATVVVAVLVLGLVALLVGLVGSGTDGSEAVPAGAGTSVRPAPSGTAGTARASSTRRPSAPATAGTGSRDPESGLRVVTLGSLPREAQATVALVDRGGPFPYSQDGVTFGNREGVLPAHPRGWYREYTVRTPGERDRGPRRIVTGDDDRQIFYTGDHYATFVRVSR</sequence>
<gene>
    <name evidence="5" type="ORF">FHX39_003248</name>
</gene>
<dbReference type="SUPFAM" id="SSF53933">
    <property type="entry name" value="Microbial ribonucleases"/>
    <property type="match status" value="1"/>
</dbReference>
<evidence type="ECO:0000256" key="2">
    <source>
        <dbReference type="ARBA" id="ARBA00022801"/>
    </source>
</evidence>
<keyword evidence="2" id="KW-0378">Hydrolase</keyword>